<dbReference type="Gene3D" id="3.40.190.290">
    <property type="match status" value="1"/>
</dbReference>
<proteinExistence type="inferred from homology"/>
<dbReference type="InterPro" id="IPR036388">
    <property type="entry name" value="WH-like_DNA-bd_sf"/>
</dbReference>
<dbReference type="PROSITE" id="PS50931">
    <property type="entry name" value="HTH_LYSR"/>
    <property type="match status" value="1"/>
</dbReference>
<dbReference type="PRINTS" id="PR00039">
    <property type="entry name" value="HTHLYSR"/>
</dbReference>
<comment type="similarity">
    <text evidence="1">Belongs to the LysR transcriptional regulatory family.</text>
</comment>
<dbReference type="RefSeq" id="WP_174945768.1">
    <property type="nucleotide sequence ID" value="NZ_CABVQS010000015.1"/>
</dbReference>
<feature type="domain" description="HTH lysR-type" evidence="5">
    <location>
        <begin position="1"/>
        <end position="58"/>
    </location>
</feature>
<dbReference type="Gene3D" id="1.10.10.10">
    <property type="entry name" value="Winged helix-like DNA-binding domain superfamily/Winged helix DNA-binding domain"/>
    <property type="match status" value="1"/>
</dbReference>
<dbReference type="Pfam" id="PF03466">
    <property type="entry name" value="LysR_substrate"/>
    <property type="match status" value="1"/>
</dbReference>
<gene>
    <name evidence="6" type="ORF">BCO71033_03656</name>
</gene>
<dbReference type="InterPro" id="IPR036390">
    <property type="entry name" value="WH_DNA-bd_sf"/>
</dbReference>
<dbReference type="InterPro" id="IPR050950">
    <property type="entry name" value="HTH-type_LysR_regulators"/>
</dbReference>
<dbReference type="SUPFAM" id="SSF53850">
    <property type="entry name" value="Periplasmic binding protein-like II"/>
    <property type="match status" value="1"/>
</dbReference>
<evidence type="ECO:0000313" key="6">
    <source>
        <dbReference type="EMBL" id="VWD27902.1"/>
    </source>
</evidence>
<name>A0A6P2Z086_9BURK</name>
<dbReference type="AlphaFoldDB" id="A0A6P2Z086"/>
<keyword evidence="2" id="KW-0805">Transcription regulation</keyword>
<dbReference type="GO" id="GO:0005829">
    <property type="term" value="C:cytosol"/>
    <property type="evidence" value="ECO:0007669"/>
    <property type="project" value="TreeGrafter"/>
</dbReference>
<dbReference type="InterPro" id="IPR000847">
    <property type="entry name" value="LysR_HTH_N"/>
</dbReference>
<protein>
    <submittedName>
        <fullName evidence="6">LysR family transcriptional regulator</fullName>
    </submittedName>
</protein>
<dbReference type="GO" id="GO:0003677">
    <property type="term" value="F:DNA binding"/>
    <property type="evidence" value="ECO:0007669"/>
    <property type="project" value="UniProtKB-KW"/>
</dbReference>
<dbReference type="EMBL" id="CABVQS010000015">
    <property type="protein sequence ID" value="VWD27902.1"/>
    <property type="molecule type" value="Genomic_DNA"/>
</dbReference>
<organism evidence="6 7">
    <name type="scientific">Burkholderia contaminans</name>
    <dbReference type="NCBI Taxonomy" id="488447"/>
    <lineage>
        <taxon>Bacteria</taxon>
        <taxon>Pseudomonadati</taxon>
        <taxon>Pseudomonadota</taxon>
        <taxon>Betaproteobacteria</taxon>
        <taxon>Burkholderiales</taxon>
        <taxon>Burkholderiaceae</taxon>
        <taxon>Burkholderia</taxon>
        <taxon>Burkholderia cepacia complex</taxon>
    </lineage>
</organism>
<evidence type="ECO:0000313" key="7">
    <source>
        <dbReference type="Proteomes" id="UP000494109"/>
    </source>
</evidence>
<dbReference type="FunFam" id="1.10.10.10:FF:000001">
    <property type="entry name" value="LysR family transcriptional regulator"/>
    <property type="match status" value="1"/>
</dbReference>
<accession>A0A6P2Z086</accession>
<evidence type="ECO:0000256" key="3">
    <source>
        <dbReference type="ARBA" id="ARBA00023125"/>
    </source>
</evidence>
<dbReference type="Proteomes" id="UP000494109">
    <property type="component" value="Unassembled WGS sequence"/>
</dbReference>
<sequence>MDLKQLRAFVTVAETGNVTRASSLLNLVQPAVSRQLRLLEEDMGTELFDRSRHGMQLTPSGKKMLEYARRILNEVARAKAEIQPTEGPVAGIVSIGLLASTSDLLATRLAGEVARRYPHIRLRLTIGYAGHLQDWLEAGDVDAALLYGQKETPALHVKALIDESLWAVAAPSAKLSRKRPVSLERVARESFILPSAPQGLRAAIEHAAAEAGVTLQVFAETNALSVQKELVAQGHGWTILPAVGVTQEVERGILTAAPLASPGVRRTIVLAAPSSRQATAPVRCVVGVLLDCVKATFDQGDWPDARWLGQGEPVTGVNRLQGGRG</sequence>
<reference evidence="6 7" key="1">
    <citation type="submission" date="2019-09" db="EMBL/GenBank/DDBJ databases">
        <authorList>
            <person name="Depoorter E."/>
        </authorList>
    </citation>
    <scope>NUCLEOTIDE SEQUENCE [LARGE SCALE GENOMIC DNA]</scope>
    <source>
        <strain evidence="6">R-71033</strain>
    </source>
</reference>
<dbReference type="InterPro" id="IPR005119">
    <property type="entry name" value="LysR_subst-bd"/>
</dbReference>
<evidence type="ECO:0000256" key="4">
    <source>
        <dbReference type="ARBA" id="ARBA00023163"/>
    </source>
</evidence>
<evidence type="ECO:0000256" key="1">
    <source>
        <dbReference type="ARBA" id="ARBA00009437"/>
    </source>
</evidence>
<evidence type="ECO:0000259" key="5">
    <source>
        <dbReference type="PROSITE" id="PS50931"/>
    </source>
</evidence>
<evidence type="ECO:0000256" key="2">
    <source>
        <dbReference type="ARBA" id="ARBA00023015"/>
    </source>
</evidence>
<keyword evidence="3" id="KW-0238">DNA-binding</keyword>
<keyword evidence="4" id="KW-0804">Transcription</keyword>
<dbReference type="Pfam" id="PF00126">
    <property type="entry name" value="HTH_1"/>
    <property type="match status" value="1"/>
</dbReference>
<dbReference type="SUPFAM" id="SSF46785">
    <property type="entry name" value="Winged helix' DNA-binding domain"/>
    <property type="match status" value="1"/>
</dbReference>
<dbReference type="PANTHER" id="PTHR30419">
    <property type="entry name" value="HTH-TYPE TRANSCRIPTIONAL REGULATOR YBHD"/>
    <property type="match status" value="1"/>
</dbReference>
<dbReference type="GO" id="GO:0003700">
    <property type="term" value="F:DNA-binding transcription factor activity"/>
    <property type="evidence" value="ECO:0007669"/>
    <property type="project" value="InterPro"/>
</dbReference>